<dbReference type="Proteomes" id="UP001420932">
    <property type="component" value="Unassembled WGS sequence"/>
</dbReference>
<evidence type="ECO:0000313" key="3">
    <source>
        <dbReference type="Proteomes" id="UP001420932"/>
    </source>
</evidence>
<accession>A0AAP0KZS9</accession>
<reference evidence="2 3" key="1">
    <citation type="submission" date="2024-01" db="EMBL/GenBank/DDBJ databases">
        <title>Genome assemblies of Stephania.</title>
        <authorList>
            <person name="Yang L."/>
        </authorList>
    </citation>
    <scope>NUCLEOTIDE SEQUENCE [LARGE SCALE GENOMIC DNA]</scope>
    <source>
        <strain evidence="2">YNDBR</strain>
        <tissue evidence="2">Leaf</tissue>
    </source>
</reference>
<keyword evidence="3" id="KW-1185">Reference proteome</keyword>
<dbReference type="AlphaFoldDB" id="A0AAP0KZS9"/>
<comment type="caution">
    <text evidence="2">The sequence shown here is derived from an EMBL/GenBank/DDBJ whole genome shotgun (WGS) entry which is preliminary data.</text>
</comment>
<sequence>MDGGEARRRSESERQRQSRRAGMAEVAVAAAVRQIGGSAANRAKAADLLVGLDWQAGGWVHAATAAAGSRDDGEASGDLADGGRPAGGRSGGRCRTYADLVMACADQVAAGGRSGMAAEDREQSVPAAGR</sequence>
<gene>
    <name evidence="2" type="ORF">Syun_006330</name>
</gene>
<evidence type="ECO:0000256" key="1">
    <source>
        <dbReference type="SAM" id="MobiDB-lite"/>
    </source>
</evidence>
<feature type="region of interest" description="Disordered" evidence="1">
    <location>
        <begin position="1"/>
        <end position="22"/>
    </location>
</feature>
<protein>
    <submittedName>
        <fullName evidence="2">Uncharacterized protein</fullName>
    </submittedName>
</protein>
<name>A0AAP0KZS9_9MAGN</name>
<evidence type="ECO:0000313" key="2">
    <source>
        <dbReference type="EMBL" id="KAK9159989.1"/>
    </source>
</evidence>
<feature type="compositionally biased region" description="Basic and acidic residues" evidence="1">
    <location>
        <begin position="1"/>
        <end position="16"/>
    </location>
</feature>
<organism evidence="2 3">
    <name type="scientific">Stephania yunnanensis</name>
    <dbReference type="NCBI Taxonomy" id="152371"/>
    <lineage>
        <taxon>Eukaryota</taxon>
        <taxon>Viridiplantae</taxon>
        <taxon>Streptophyta</taxon>
        <taxon>Embryophyta</taxon>
        <taxon>Tracheophyta</taxon>
        <taxon>Spermatophyta</taxon>
        <taxon>Magnoliopsida</taxon>
        <taxon>Ranunculales</taxon>
        <taxon>Menispermaceae</taxon>
        <taxon>Menispermoideae</taxon>
        <taxon>Cissampelideae</taxon>
        <taxon>Stephania</taxon>
    </lineage>
</organism>
<feature type="region of interest" description="Disordered" evidence="1">
    <location>
        <begin position="111"/>
        <end position="130"/>
    </location>
</feature>
<proteinExistence type="predicted"/>
<feature type="region of interest" description="Disordered" evidence="1">
    <location>
        <begin position="65"/>
        <end position="92"/>
    </location>
</feature>
<dbReference type="EMBL" id="JBBNAF010000003">
    <property type="protein sequence ID" value="KAK9159989.1"/>
    <property type="molecule type" value="Genomic_DNA"/>
</dbReference>